<dbReference type="EMBL" id="JAGSGD010000001">
    <property type="protein sequence ID" value="MBR7620382.1"/>
    <property type="molecule type" value="Genomic_DNA"/>
</dbReference>
<dbReference type="CDD" id="cd11613">
    <property type="entry name" value="SAF_AH_GD"/>
    <property type="match status" value="1"/>
</dbReference>
<dbReference type="GO" id="GO:0016787">
    <property type="term" value="F:hydrolase activity"/>
    <property type="evidence" value="ECO:0007669"/>
    <property type="project" value="UniProtKB-KW"/>
</dbReference>
<dbReference type="InterPro" id="IPR052172">
    <property type="entry name" value="UxaA_altronate/galactarate_dh"/>
</dbReference>
<dbReference type="PANTHER" id="PTHR30536">
    <property type="entry name" value="ALTRONATE/GALACTARATE DEHYDRATASE"/>
    <property type="match status" value="1"/>
</dbReference>
<dbReference type="PANTHER" id="PTHR30536:SF5">
    <property type="entry name" value="ALTRONATE DEHYDRATASE"/>
    <property type="match status" value="1"/>
</dbReference>
<evidence type="ECO:0000256" key="1">
    <source>
        <dbReference type="ARBA" id="ARBA00023239"/>
    </source>
</evidence>
<dbReference type="SMART" id="SM00858">
    <property type="entry name" value="SAF"/>
    <property type="match status" value="1"/>
</dbReference>
<comment type="caution">
    <text evidence="3">The sequence shown here is derived from an EMBL/GenBank/DDBJ whole genome shotgun (WGS) entry which is preliminary data.</text>
</comment>
<organism evidence="3 4">
    <name type="scientific">Phenylobacterium glaciei</name>
    <dbReference type="NCBI Taxonomy" id="2803784"/>
    <lineage>
        <taxon>Bacteria</taxon>
        <taxon>Pseudomonadati</taxon>
        <taxon>Pseudomonadota</taxon>
        <taxon>Alphaproteobacteria</taxon>
        <taxon>Caulobacterales</taxon>
        <taxon>Caulobacteraceae</taxon>
        <taxon>Phenylobacterium</taxon>
    </lineage>
</organism>
<keyword evidence="4" id="KW-1185">Reference proteome</keyword>
<dbReference type="InterPro" id="IPR013974">
    <property type="entry name" value="SAF"/>
</dbReference>
<name>A0A941D1U4_9CAUL</name>
<accession>A0A941D1U4</accession>
<evidence type="ECO:0000313" key="3">
    <source>
        <dbReference type="EMBL" id="MBR7620382.1"/>
    </source>
</evidence>
<dbReference type="GO" id="GO:0019698">
    <property type="term" value="P:D-galacturonate catabolic process"/>
    <property type="evidence" value="ECO:0007669"/>
    <property type="project" value="TreeGrafter"/>
</dbReference>
<dbReference type="GO" id="GO:0016829">
    <property type="term" value="F:lyase activity"/>
    <property type="evidence" value="ECO:0007669"/>
    <property type="project" value="UniProtKB-KW"/>
</dbReference>
<dbReference type="InterPro" id="IPR044144">
    <property type="entry name" value="SAF_UxaA/GarD"/>
</dbReference>
<dbReference type="Pfam" id="PF08666">
    <property type="entry name" value="SAF"/>
    <property type="match status" value="1"/>
</dbReference>
<feature type="domain" description="SAF" evidence="2">
    <location>
        <begin position="11"/>
        <end position="78"/>
    </location>
</feature>
<dbReference type="Gene3D" id="2.30.130.110">
    <property type="match status" value="1"/>
</dbReference>
<protein>
    <submittedName>
        <fullName evidence="3">UxaA family hydrolase</fullName>
    </submittedName>
</protein>
<evidence type="ECO:0000313" key="4">
    <source>
        <dbReference type="Proteomes" id="UP000622580"/>
    </source>
</evidence>
<sequence length="201" mass="21361">MSSLLRIDPRDDVATALVGLQGPLVVDGWPVNADIPAGHKVALRKVLAGAPVRKYGWPIGHARVDIEAGDHVHSHNLATNLSGLEEYRYLPSVAADMLAEDLTFDGYRRADGRVGILFTTGRGTPLGLPAPTLKIATNSSLAQRKPRWIDFDAGPIATGLDMAAAADALMATVLATASGRATRAEENGEREIALWKHGVTL</sequence>
<keyword evidence="3" id="KW-0378">Hydrolase</keyword>
<proteinExistence type="predicted"/>
<dbReference type="Proteomes" id="UP000622580">
    <property type="component" value="Unassembled WGS sequence"/>
</dbReference>
<dbReference type="InterPro" id="IPR048332">
    <property type="entry name" value="GD_AH_C"/>
</dbReference>
<keyword evidence="1" id="KW-0456">Lyase</keyword>
<dbReference type="Pfam" id="PF20629">
    <property type="entry name" value="GD_AH_C"/>
    <property type="match status" value="1"/>
</dbReference>
<reference evidence="3" key="1">
    <citation type="submission" date="2021-04" db="EMBL/GenBank/DDBJ databases">
        <title>Draft genome assembly of strain Phenylobacterium sp. 20VBR1 using MiniION and Illumina platforms.</title>
        <authorList>
            <person name="Thomas F.A."/>
            <person name="Krishnan K.P."/>
            <person name="Sinha R.K."/>
        </authorList>
    </citation>
    <scope>NUCLEOTIDE SEQUENCE</scope>
    <source>
        <strain evidence="3">20VBR1</strain>
    </source>
</reference>
<gene>
    <name evidence="3" type="ORF">JKL49_13385</name>
</gene>
<dbReference type="AlphaFoldDB" id="A0A941D1U4"/>
<evidence type="ECO:0000259" key="2">
    <source>
        <dbReference type="SMART" id="SM00858"/>
    </source>
</evidence>